<dbReference type="Pfam" id="PF13247">
    <property type="entry name" value="Fer4_11"/>
    <property type="match status" value="1"/>
</dbReference>
<dbReference type="PIRSF" id="PIRSF036298">
    <property type="entry name" value="FDH_4Fe4S"/>
    <property type="match status" value="1"/>
</dbReference>
<proteinExistence type="predicted"/>
<evidence type="ECO:0000313" key="10">
    <source>
        <dbReference type="EMBL" id="ACL64227.1"/>
    </source>
</evidence>
<keyword evidence="8" id="KW-0472">Membrane</keyword>
<feature type="binding site" evidence="7">
    <location>
        <position position="133"/>
    </location>
    <ligand>
        <name>[4Fe-4S] cluster</name>
        <dbReference type="ChEBI" id="CHEBI:49883"/>
        <label>3</label>
    </ligand>
</feature>
<dbReference type="PANTHER" id="PTHR43545:SF6">
    <property type="entry name" value="FORMATE DEHYDROGENASE, NITRATE-INDUCIBLE, IRON-SULFUR SUBUNIT"/>
    <property type="match status" value="1"/>
</dbReference>
<feature type="binding site" evidence="7">
    <location>
        <position position="168"/>
    </location>
    <ligand>
        <name>[4Fe-4S] cluster</name>
        <dbReference type="ChEBI" id="CHEBI:49883"/>
        <label>4</label>
    </ligand>
</feature>
<protein>
    <submittedName>
        <fullName evidence="10">4Fe-4S ferredoxin iron-sulfur binding domain protein</fullName>
    </submittedName>
</protein>
<keyword evidence="11" id="KW-1185">Reference proteome</keyword>
<feature type="transmembrane region" description="Helical" evidence="8">
    <location>
        <begin position="286"/>
        <end position="307"/>
    </location>
</feature>
<evidence type="ECO:0000256" key="6">
    <source>
        <dbReference type="ARBA" id="ARBA00023014"/>
    </source>
</evidence>
<comment type="subcellular location">
    <subcellularLocation>
        <location evidence="1">Cell envelope</location>
    </subcellularLocation>
</comment>
<evidence type="ECO:0000256" key="7">
    <source>
        <dbReference type="PIRSR" id="PIRSR036298-50"/>
    </source>
</evidence>
<comment type="cofactor">
    <cofactor evidence="7">
        <name>[4Fe-4S] cluster</name>
        <dbReference type="ChEBI" id="CHEBI:49883"/>
    </cofactor>
    <text evidence="7">Binds 4 [4Fe-4S] clusters per subunit.</text>
</comment>
<keyword evidence="5 7" id="KW-0408">Iron</keyword>
<feature type="binding site" evidence="7">
    <location>
        <position position="138"/>
    </location>
    <ligand>
        <name>[4Fe-4S] cluster</name>
        <dbReference type="ChEBI" id="CHEBI:49883"/>
        <label>3</label>
    </ligand>
</feature>
<keyword evidence="3 7" id="KW-0479">Metal-binding</keyword>
<organism evidence="10 11">
    <name type="scientific">Anaeromyxobacter dehalogenans (strain ATCC BAA-258 / DSM 21875 / 2CP-1)</name>
    <dbReference type="NCBI Taxonomy" id="455488"/>
    <lineage>
        <taxon>Bacteria</taxon>
        <taxon>Pseudomonadati</taxon>
        <taxon>Myxococcota</taxon>
        <taxon>Myxococcia</taxon>
        <taxon>Myxococcales</taxon>
        <taxon>Cystobacterineae</taxon>
        <taxon>Anaeromyxobacteraceae</taxon>
        <taxon>Anaeromyxobacter</taxon>
    </lineage>
</organism>
<feature type="binding site" evidence="7">
    <location>
        <position position="189"/>
    </location>
    <ligand>
        <name>[4Fe-4S] cluster</name>
        <dbReference type="ChEBI" id="CHEBI:49883"/>
        <label>2</label>
    </ligand>
</feature>
<feature type="binding site" evidence="7">
    <location>
        <position position="192"/>
    </location>
    <ligand>
        <name>[4Fe-4S] cluster</name>
        <dbReference type="ChEBI" id="CHEBI:49883"/>
        <label>2</label>
    </ligand>
</feature>
<feature type="binding site" evidence="7">
    <location>
        <position position="16"/>
    </location>
    <ligand>
        <name>[4Fe-4S] cluster</name>
        <dbReference type="ChEBI" id="CHEBI:49883"/>
        <label>1</label>
    </ligand>
</feature>
<dbReference type="Gene3D" id="3.30.70.20">
    <property type="match status" value="2"/>
</dbReference>
<evidence type="ECO:0000259" key="9">
    <source>
        <dbReference type="PROSITE" id="PS51379"/>
    </source>
</evidence>
<evidence type="ECO:0000256" key="8">
    <source>
        <dbReference type="SAM" id="Phobius"/>
    </source>
</evidence>
<feature type="binding site" evidence="7">
    <location>
        <position position="204"/>
    </location>
    <ligand>
        <name>[4Fe-4S] cluster</name>
        <dbReference type="ChEBI" id="CHEBI:49883"/>
        <label>2</label>
    </ligand>
</feature>
<feature type="binding site" evidence="7">
    <location>
        <position position="142"/>
    </location>
    <ligand>
        <name>[4Fe-4S] cluster</name>
        <dbReference type="ChEBI" id="CHEBI:49883"/>
        <label>4</label>
    </ligand>
</feature>
<evidence type="ECO:0000256" key="4">
    <source>
        <dbReference type="ARBA" id="ARBA00022737"/>
    </source>
</evidence>
<dbReference type="GO" id="GO:0045333">
    <property type="term" value="P:cellular respiration"/>
    <property type="evidence" value="ECO:0007669"/>
    <property type="project" value="InterPro"/>
</dbReference>
<dbReference type="AlphaFoldDB" id="B8JDY2"/>
<keyword evidence="2 7" id="KW-0004">4Fe-4S</keyword>
<dbReference type="HOGENOM" id="CLU_043374_0_2_7"/>
<dbReference type="PROSITE" id="PS00198">
    <property type="entry name" value="4FE4S_FER_1"/>
    <property type="match status" value="1"/>
</dbReference>
<dbReference type="InterPro" id="IPR017896">
    <property type="entry name" value="4Fe4S_Fe-S-bd"/>
</dbReference>
<dbReference type="PANTHER" id="PTHR43545">
    <property type="entry name" value="FORMATE DEHYDROGENASE, NITRATE-INDUCIBLE, IRON-SULFUR SUBUNIT"/>
    <property type="match status" value="1"/>
</dbReference>
<dbReference type="GO" id="GO:0051539">
    <property type="term" value="F:4 iron, 4 sulfur cluster binding"/>
    <property type="evidence" value="ECO:0007669"/>
    <property type="project" value="UniProtKB-KW"/>
</dbReference>
<dbReference type="PROSITE" id="PS51379">
    <property type="entry name" value="4FE4S_FER_2"/>
    <property type="match status" value="3"/>
</dbReference>
<dbReference type="Proteomes" id="UP000007089">
    <property type="component" value="Chromosome"/>
</dbReference>
<keyword evidence="8" id="KW-0812">Transmembrane</keyword>
<keyword evidence="8" id="KW-1133">Transmembrane helix</keyword>
<name>B8JDY2_ANAD2</name>
<feature type="domain" description="4Fe-4S ferredoxin-type" evidence="9">
    <location>
        <begin position="153"/>
        <end position="182"/>
    </location>
</feature>
<evidence type="ECO:0000256" key="3">
    <source>
        <dbReference type="ARBA" id="ARBA00022723"/>
    </source>
</evidence>
<dbReference type="GO" id="GO:0046872">
    <property type="term" value="F:metal ion binding"/>
    <property type="evidence" value="ECO:0007669"/>
    <property type="project" value="UniProtKB-KW"/>
</dbReference>
<gene>
    <name evidence="10" type="ordered locus">A2cp1_0875</name>
</gene>
<feature type="binding site" evidence="7">
    <location>
        <position position="208"/>
    </location>
    <ligand>
        <name>[4Fe-4S] cluster</name>
        <dbReference type="ChEBI" id="CHEBI:49883"/>
        <label>1</label>
    </ligand>
</feature>
<feature type="binding site" evidence="7">
    <location>
        <position position="172"/>
    </location>
    <ligand>
        <name>[4Fe-4S] cluster</name>
        <dbReference type="ChEBI" id="CHEBI:49883"/>
        <label>3</label>
    </ligand>
</feature>
<feature type="binding site" evidence="7">
    <location>
        <position position="165"/>
    </location>
    <ligand>
        <name>[4Fe-4S] cluster</name>
        <dbReference type="ChEBI" id="CHEBI:49883"/>
        <label>4</label>
    </ligand>
</feature>
<dbReference type="RefSeq" id="WP_012632234.1">
    <property type="nucleotide sequence ID" value="NC_011891.1"/>
</dbReference>
<dbReference type="CDD" id="cd10560">
    <property type="entry name" value="FDH-O_like"/>
    <property type="match status" value="1"/>
</dbReference>
<feature type="binding site" evidence="7">
    <location>
        <position position="162"/>
    </location>
    <ligand>
        <name>[4Fe-4S] cluster</name>
        <dbReference type="ChEBI" id="CHEBI:49883"/>
        <label>4</label>
    </ligand>
</feature>
<feature type="domain" description="4Fe-4S ferredoxin-type" evidence="9">
    <location>
        <begin position="121"/>
        <end position="152"/>
    </location>
</feature>
<sequence length="310" mass="33034">MQEMGFFTDTTLCIGCKACEVACKQWNQLPDDGFSLTGMSYDNTGTLGASTWRHVAFVERTEPLPGQGSPRDGIEAGAGAFAELRPLGQPAPTSLLHDVAPTHLADVPVALGPSQQALGKFSWLMMSDVCKHCERAGCLEACPTGAILRTEFGSVYIQPDVCNGCGYCVSACPFGVVDRREDDGRAWKCTLCYDRLEGGMVPACAKACPTASIQFGSLADLRERARNRVEQLRARGVADARLYGETAESQPGTEGLHAFFLLCDRPEVYGLPPDPVVPTAKIVASWRAMATGVVSLAALALGAVLSARRA</sequence>
<accession>B8JDY2</accession>
<feature type="binding site" evidence="7">
    <location>
        <position position="13"/>
    </location>
    <ligand>
        <name>[4Fe-4S] cluster</name>
        <dbReference type="ChEBI" id="CHEBI:49883"/>
        <label>1</label>
    </ligand>
</feature>
<dbReference type="KEGG" id="acp:A2cp1_0875"/>
<keyword evidence="4" id="KW-0677">Repeat</keyword>
<feature type="binding site" evidence="7">
    <location>
        <position position="23"/>
    </location>
    <ligand>
        <name>[4Fe-4S] cluster</name>
        <dbReference type="ChEBI" id="CHEBI:49883"/>
        <label>2</label>
    </ligand>
</feature>
<feature type="binding site" evidence="7">
    <location>
        <position position="130"/>
    </location>
    <ligand>
        <name>[4Fe-4S] cluster</name>
        <dbReference type="ChEBI" id="CHEBI:49883"/>
        <label>3</label>
    </ligand>
</feature>
<dbReference type="SUPFAM" id="SSF54862">
    <property type="entry name" value="4Fe-4S ferredoxins"/>
    <property type="match status" value="1"/>
</dbReference>
<dbReference type="EMBL" id="CP001359">
    <property type="protein sequence ID" value="ACL64227.1"/>
    <property type="molecule type" value="Genomic_DNA"/>
</dbReference>
<dbReference type="InterPro" id="IPR014603">
    <property type="entry name" value="Formate_DH_Fe-S_su"/>
</dbReference>
<evidence type="ECO:0000256" key="2">
    <source>
        <dbReference type="ARBA" id="ARBA00022485"/>
    </source>
</evidence>
<evidence type="ECO:0000313" key="11">
    <source>
        <dbReference type="Proteomes" id="UP000007089"/>
    </source>
</evidence>
<evidence type="ECO:0000256" key="5">
    <source>
        <dbReference type="ARBA" id="ARBA00023004"/>
    </source>
</evidence>
<reference evidence="10" key="1">
    <citation type="submission" date="2009-01" db="EMBL/GenBank/DDBJ databases">
        <title>Complete sequence of Anaeromyxobacter dehalogenans 2CP-1.</title>
        <authorList>
            <consortium name="US DOE Joint Genome Institute"/>
            <person name="Lucas S."/>
            <person name="Copeland A."/>
            <person name="Lapidus A."/>
            <person name="Glavina del Rio T."/>
            <person name="Dalin E."/>
            <person name="Tice H."/>
            <person name="Bruce D."/>
            <person name="Goodwin L."/>
            <person name="Pitluck S."/>
            <person name="Saunders E."/>
            <person name="Brettin T."/>
            <person name="Detter J.C."/>
            <person name="Han C."/>
            <person name="Larimer F."/>
            <person name="Land M."/>
            <person name="Hauser L."/>
            <person name="Kyrpides N."/>
            <person name="Ovchinnikova G."/>
            <person name="Beliaev A.S."/>
            <person name="Richardson P."/>
        </authorList>
    </citation>
    <scope>NUCLEOTIDE SEQUENCE</scope>
    <source>
        <strain evidence="10">2CP-1</strain>
    </source>
</reference>
<dbReference type="InterPro" id="IPR017900">
    <property type="entry name" value="4Fe4S_Fe_S_CS"/>
</dbReference>
<feature type="binding site" evidence="7">
    <location>
        <position position="19"/>
    </location>
    <ligand>
        <name>[4Fe-4S] cluster</name>
        <dbReference type="ChEBI" id="CHEBI:49883"/>
        <label>1</label>
    </ligand>
</feature>
<dbReference type="GO" id="GO:0015944">
    <property type="term" value="P:formate oxidation"/>
    <property type="evidence" value="ECO:0007669"/>
    <property type="project" value="InterPro"/>
</dbReference>
<dbReference type="GO" id="GO:0030313">
    <property type="term" value="C:cell envelope"/>
    <property type="evidence" value="ECO:0007669"/>
    <property type="project" value="UniProtKB-SubCell"/>
</dbReference>
<evidence type="ECO:0000256" key="1">
    <source>
        <dbReference type="ARBA" id="ARBA00004196"/>
    </source>
</evidence>
<feature type="domain" description="4Fe-4S ferredoxin-type" evidence="9">
    <location>
        <begin position="4"/>
        <end position="32"/>
    </location>
</feature>
<dbReference type="InterPro" id="IPR051555">
    <property type="entry name" value="FDH_Electron_Transfer_Unit"/>
</dbReference>
<keyword evidence="6 7" id="KW-0411">Iron-sulfur</keyword>
<dbReference type="Pfam" id="PF12800">
    <property type="entry name" value="Fer4_4"/>
    <property type="match status" value="1"/>
</dbReference>